<comment type="caution">
    <text evidence="8">The sequence shown here is derived from an EMBL/GenBank/DDBJ whole genome shotgun (WGS) entry which is preliminary data.</text>
</comment>
<feature type="region of interest" description="Disordered" evidence="6">
    <location>
        <begin position="261"/>
        <end position="313"/>
    </location>
</feature>
<comment type="subcellular location">
    <subcellularLocation>
        <location evidence="1">Nucleus</location>
    </subcellularLocation>
</comment>
<evidence type="ECO:0000256" key="1">
    <source>
        <dbReference type="ARBA" id="ARBA00004123"/>
    </source>
</evidence>
<evidence type="ECO:0000256" key="6">
    <source>
        <dbReference type="SAM" id="MobiDB-lite"/>
    </source>
</evidence>
<dbReference type="PANTHER" id="PTHR46481:SF10">
    <property type="entry name" value="ZINC FINGER BED DOMAIN-CONTAINING PROTEIN 39"/>
    <property type="match status" value="1"/>
</dbReference>
<feature type="region of interest" description="Disordered" evidence="6">
    <location>
        <begin position="400"/>
        <end position="425"/>
    </location>
</feature>
<evidence type="ECO:0000313" key="8">
    <source>
        <dbReference type="EMBL" id="KAF6788772.1"/>
    </source>
</evidence>
<dbReference type="InterPro" id="IPR052035">
    <property type="entry name" value="ZnF_BED_domain_contain"/>
</dbReference>
<name>A0A8H6INT8_9PEZI</name>
<organism evidence="8 9">
    <name type="scientific">Colletotrichum musicola</name>
    <dbReference type="NCBI Taxonomy" id="2175873"/>
    <lineage>
        <taxon>Eukaryota</taxon>
        <taxon>Fungi</taxon>
        <taxon>Dikarya</taxon>
        <taxon>Ascomycota</taxon>
        <taxon>Pezizomycotina</taxon>
        <taxon>Sordariomycetes</taxon>
        <taxon>Hypocreomycetidae</taxon>
        <taxon>Glomerellales</taxon>
        <taxon>Glomerellaceae</taxon>
        <taxon>Colletotrichum</taxon>
        <taxon>Colletotrichum orchidearum species complex</taxon>
    </lineage>
</organism>
<evidence type="ECO:0000256" key="5">
    <source>
        <dbReference type="ARBA" id="ARBA00023242"/>
    </source>
</evidence>
<evidence type="ECO:0000313" key="9">
    <source>
        <dbReference type="Proteomes" id="UP000639643"/>
    </source>
</evidence>
<evidence type="ECO:0000256" key="3">
    <source>
        <dbReference type="ARBA" id="ARBA00022771"/>
    </source>
</evidence>
<reference evidence="8" key="1">
    <citation type="journal article" date="2020" name="Phytopathology">
        <title>Genome Sequence Resources of Colletotrichum truncatum, C. plurivorum, C. musicola, and C. sojae: Four Species Pathogenic to Soybean (Glycine max).</title>
        <authorList>
            <person name="Rogerio F."/>
            <person name="Boufleur T.R."/>
            <person name="Ciampi-Guillardi M."/>
            <person name="Sukno S.A."/>
            <person name="Thon M.R."/>
            <person name="Massola Junior N.S."/>
            <person name="Baroncelli R."/>
        </authorList>
    </citation>
    <scope>NUCLEOTIDE SEQUENCE</scope>
    <source>
        <strain evidence="8">LFN0074</strain>
    </source>
</reference>
<evidence type="ECO:0000256" key="4">
    <source>
        <dbReference type="ARBA" id="ARBA00022833"/>
    </source>
</evidence>
<keyword evidence="9" id="KW-1185">Reference proteome</keyword>
<dbReference type="AlphaFoldDB" id="A0A8H6INT8"/>
<dbReference type="PANTHER" id="PTHR46481">
    <property type="entry name" value="ZINC FINGER BED DOMAIN-CONTAINING PROTEIN 4"/>
    <property type="match status" value="1"/>
</dbReference>
<feature type="compositionally biased region" description="Basic residues" evidence="6">
    <location>
        <begin position="261"/>
        <end position="274"/>
    </location>
</feature>
<keyword evidence="5" id="KW-0539">Nucleus</keyword>
<dbReference type="Pfam" id="PF05699">
    <property type="entry name" value="Dimer_Tnp_hAT"/>
    <property type="match status" value="1"/>
</dbReference>
<dbReference type="GO" id="GO:0046983">
    <property type="term" value="F:protein dimerization activity"/>
    <property type="evidence" value="ECO:0007669"/>
    <property type="project" value="InterPro"/>
</dbReference>
<dbReference type="InterPro" id="IPR012337">
    <property type="entry name" value="RNaseH-like_sf"/>
</dbReference>
<dbReference type="EMBL" id="WIGM01001804">
    <property type="protein sequence ID" value="KAF6788772.1"/>
    <property type="molecule type" value="Genomic_DNA"/>
</dbReference>
<accession>A0A8H6INT8</accession>
<feature type="compositionally biased region" description="Low complexity" evidence="6">
    <location>
        <begin position="402"/>
        <end position="422"/>
    </location>
</feature>
<gene>
    <name evidence="8" type="ORF">CMUS01_16374</name>
</gene>
<proteinExistence type="predicted"/>
<dbReference type="GO" id="GO:0008270">
    <property type="term" value="F:zinc ion binding"/>
    <property type="evidence" value="ECO:0007669"/>
    <property type="project" value="UniProtKB-KW"/>
</dbReference>
<keyword evidence="2" id="KW-0479">Metal-binding</keyword>
<dbReference type="InterPro" id="IPR008906">
    <property type="entry name" value="HATC_C_dom"/>
</dbReference>
<dbReference type="Proteomes" id="UP000639643">
    <property type="component" value="Unassembled WGS sequence"/>
</dbReference>
<dbReference type="OrthoDB" id="4849884at2759"/>
<keyword evidence="3" id="KW-0863">Zinc-finger</keyword>
<feature type="compositionally biased region" description="Polar residues" evidence="6">
    <location>
        <begin position="282"/>
        <end position="292"/>
    </location>
</feature>
<dbReference type="SUPFAM" id="SSF53098">
    <property type="entry name" value="Ribonuclease H-like"/>
    <property type="match status" value="1"/>
</dbReference>
<evidence type="ECO:0000256" key="2">
    <source>
        <dbReference type="ARBA" id="ARBA00022723"/>
    </source>
</evidence>
<feature type="domain" description="HAT C-terminal dimerisation" evidence="7">
    <location>
        <begin position="458"/>
        <end position="525"/>
    </location>
</feature>
<evidence type="ECO:0000259" key="7">
    <source>
        <dbReference type="Pfam" id="PF05699"/>
    </source>
</evidence>
<protein>
    <submittedName>
        <fullName evidence="8">Transposase-like protein</fullName>
    </submittedName>
</protein>
<keyword evidence="4" id="KW-0862">Zinc</keyword>
<sequence>MDQEPWVLPSLKSCIGTLVSDNASSNDTCTLAFFGQLDPELNDGDMLHRRMRCYGHILNLVGRAFLQGDDQEALEEESQRVDASEVSSSDLRLWRQRGPIGKLRNIVKFIRATPQRSEAFKVLAREPDDQSEWLLCEETATELQLTLSNDTRWNSTYLMISRAIIKKSQIHSYLMDLQLSEGDKCGIPPEDFLTTEDWRVLFELKNVVEPLYVQTMRCQGWGEKGSHGYLWEILTGMEFLMDKLEAWRAYFDEPTDQQITHGRRYLPHRARRGGRGGGPKGTTPSWPRSPQPNWEALPTHAREEQSTGESTVEARLGSLPDSAQQYLRLSVVNAWVKLDQYYDKLGDSTLFAAAIILHPGRSLRWLEARWCDDDQLIWLRQAKEGLKEYWETWYENKLAGGSSPRPASRQQQHQQQRPIRSPGEYDQWLGSDLQRLRDGATDFTEFERYLRLELPIATEDPIRWWMEHRQQFPTLSQLALDIFSIPAMAADCERAFSLAKLTLTSQRLSMDPRTLELTQCLKNWLRRDAVTLGGVYFSPTATFE</sequence>
<dbReference type="GO" id="GO:0005634">
    <property type="term" value="C:nucleus"/>
    <property type="evidence" value="ECO:0007669"/>
    <property type="project" value="UniProtKB-SubCell"/>
</dbReference>